<name>A0A1I7YWD6_9BILA</name>
<dbReference type="AlphaFoldDB" id="A0A1I7YWD6"/>
<reference evidence="2" key="1">
    <citation type="submission" date="2016-11" db="UniProtKB">
        <authorList>
            <consortium name="WormBaseParasite"/>
        </authorList>
    </citation>
    <scope>IDENTIFICATION</scope>
</reference>
<keyword evidence="1" id="KW-1185">Reference proteome</keyword>
<dbReference type="WBParaSite" id="L893_g2039.t1">
    <property type="protein sequence ID" value="L893_g2039.t1"/>
    <property type="gene ID" value="L893_g2039"/>
</dbReference>
<sequence>MVRAIFFTYLGAEFVGKFGEKTNVNTEVECCEIAISQYKIGCRLRMEGEQMTCELLESFSGFKTSKGTEDTEPRDYLITTSNRCCEGDLTQKNGSLRDGLHLYQLLLVTDLLSGPCPSDMANCPLVKEIADYCSFVGSDIGSCISPKGLFLKDSECPAGQERVDLKKGKVLCCPVGEKFVKEVDGKAICCPPGKELKDGREGRAVCCEPDEKSDACCPTGTNYFSLLGTERCCEDGKTLVKSTSGAMGCCPKGENFMEIIGGVDFCCPDGKHFDRLEDGKTGCCEDGLVLKGFSSTNGMPFCCNSTDKFTQLLNLCCPEDAFAVQPKNASAYCLRANEHGKP</sequence>
<accession>A0A1I7YWD6</accession>
<dbReference type="Proteomes" id="UP000095287">
    <property type="component" value="Unplaced"/>
</dbReference>
<evidence type="ECO:0000313" key="2">
    <source>
        <dbReference type="WBParaSite" id="L893_g2039.t1"/>
    </source>
</evidence>
<proteinExistence type="predicted"/>
<protein>
    <submittedName>
        <fullName evidence="2">EGF-like domain-containing protein</fullName>
    </submittedName>
</protein>
<evidence type="ECO:0000313" key="1">
    <source>
        <dbReference type="Proteomes" id="UP000095287"/>
    </source>
</evidence>
<organism evidence="1 2">
    <name type="scientific">Steinernema glaseri</name>
    <dbReference type="NCBI Taxonomy" id="37863"/>
    <lineage>
        <taxon>Eukaryota</taxon>
        <taxon>Metazoa</taxon>
        <taxon>Ecdysozoa</taxon>
        <taxon>Nematoda</taxon>
        <taxon>Chromadorea</taxon>
        <taxon>Rhabditida</taxon>
        <taxon>Tylenchina</taxon>
        <taxon>Panagrolaimomorpha</taxon>
        <taxon>Strongyloidoidea</taxon>
        <taxon>Steinernematidae</taxon>
        <taxon>Steinernema</taxon>
    </lineage>
</organism>